<dbReference type="GO" id="GO:0004386">
    <property type="term" value="F:helicase activity"/>
    <property type="evidence" value="ECO:0007669"/>
    <property type="project" value="UniProtKB-KW"/>
</dbReference>
<dbReference type="Gene3D" id="3.40.50.300">
    <property type="entry name" value="P-loop containing nucleotide triphosphate hydrolases"/>
    <property type="match status" value="2"/>
</dbReference>
<accession>A0A974WHH1</accession>
<dbReference type="EMBL" id="CP070608">
    <property type="protein sequence ID" value="QSE97217.1"/>
    <property type="molecule type" value="Genomic_DNA"/>
</dbReference>
<dbReference type="Proteomes" id="UP000662783">
    <property type="component" value="Chromosome"/>
</dbReference>
<gene>
    <name evidence="8" type="ORF">JR347_16745</name>
</gene>
<dbReference type="GO" id="GO:0016787">
    <property type="term" value="F:hydrolase activity"/>
    <property type="evidence" value="ECO:0007669"/>
    <property type="project" value="UniProtKB-KW"/>
</dbReference>
<keyword evidence="2" id="KW-0378">Hydrolase</keyword>
<proteinExistence type="predicted"/>
<dbReference type="SMART" id="SM00487">
    <property type="entry name" value="DEXDc"/>
    <property type="match status" value="1"/>
</dbReference>
<evidence type="ECO:0000256" key="5">
    <source>
        <dbReference type="SAM" id="Coils"/>
    </source>
</evidence>
<keyword evidence="3 8" id="KW-0347">Helicase</keyword>
<dbReference type="InterPro" id="IPR014001">
    <property type="entry name" value="Helicase_ATP-bd"/>
</dbReference>
<evidence type="ECO:0000256" key="3">
    <source>
        <dbReference type="ARBA" id="ARBA00022806"/>
    </source>
</evidence>
<sequence length="1056" mass="119894">MSIQIKYNYLERAYPDMLDGIGALIQKGKLSKRFREVSLTNEDSTHLEKAKELCELRIIELWEERDSAEFKALCSVYFDITSQVSINPESEYFILEQFKLITFGYLGEHWHFVKQYLKTSESVFNNLEAGADWNKRILTISFKAVVNLVKKDSWHEVGQAVELINQLRREQNNFENNFLNQVNEESRPYGAAELVSLYHFAKSIEILGQYLMEGRPLEPETQLHYHLNLSGDYAQKSGNISLSLLYQYFEAFAVKMVRNTIWYTTRGINNWVTRFNQFISRKEDKGLFELMYPQRESIIEGELLNPAHRAIVVNLPTSSGKTMIAEYRILQALNQFKNQGGWVAYVVPTKALVNQIYIQLYRDLGPIGIQVEKASGAIELDGFEQHLVEENGNTTEFDVLVTTYEKMNLLVRQGLGTTSERPLVLTVVDEAHNLEETNRGLNLEFLLSTIKNDCEEANFLLMTPDISNSNEVATWLAGDRGNVINLELDWWQPNERVVGAVQVDGRGRNYNLLLRTLHTDRGTYEIGDAIPLAQFENASQTKSEISNSKSKVASCISGKLLSIDSPIIVLAANPRETYTIAENIYESSQNDLENDEDVELLIRLVQSELGENFPLARFLKRRIAVHSSALPDEIRFLIEDLMSNEKLQALVATTTIAQGINFPISAVIMGSYNYPFSGPMPVRDFWNLAGRVGRAGQDTMGWVGLAVRNEEDLLEVGNYVRRASEDLHSQLVNAIDSALRHAEFDFDRWLFVDERWSAILQFISHLRRQTQQQDVFLAQLEQKLQGTLGYSQLPSEKKTFLRENIRRYASTLTLAEAKMSDETGFSSLSVRQMIGRMASSNLSPQDWNKSQLFSEQNQSMQKLVGIMLNTYEIKKSIEELNTGGQPLDRSSIARLVIDWVNGKDIASIASRIYPNEEADAAIQRATKALYKVVANAATWGLAALQKMPTSGVDWESLSEIEKKRMANLPAYLHYGVNTDEGVLMRKNNVPRSIANRLGELYSASVGGQIFDQPSSSVSYWIGQQGTETWNRVRPTGSRLTGEDYKKVWKKLNGITT</sequence>
<evidence type="ECO:0000256" key="1">
    <source>
        <dbReference type="ARBA" id="ARBA00022741"/>
    </source>
</evidence>
<evidence type="ECO:0000313" key="9">
    <source>
        <dbReference type="Proteomes" id="UP000662783"/>
    </source>
</evidence>
<dbReference type="Pfam" id="PF00270">
    <property type="entry name" value="DEAD"/>
    <property type="match status" value="1"/>
</dbReference>
<dbReference type="PROSITE" id="PS51194">
    <property type="entry name" value="HELICASE_CTER"/>
    <property type="match status" value="1"/>
</dbReference>
<evidence type="ECO:0000256" key="4">
    <source>
        <dbReference type="ARBA" id="ARBA00022840"/>
    </source>
</evidence>
<dbReference type="PANTHER" id="PTHR47961:SF10">
    <property type="entry name" value="ATP-DEPENDENT DNA HELICASE HEL308"/>
    <property type="match status" value="1"/>
</dbReference>
<evidence type="ECO:0000256" key="2">
    <source>
        <dbReference type="ARBA" id="ARBA00022801"/>
    </source>
</evidence>
<dbReference type="InterPro" id="IPR011545">
    <property type="entry name" value="DEAD/DEAH_box_helicase_dom"/>
</dbReference>
<feature type="coiled-coil region" evidence="5">
    <location>
        <begin position="157"/>
        <end position="184"/>
    </location>
</feature>
<keyword evidence="5" id="KW-0175">Coiled coil</keyword>
<keyword evidence="1" id="KW-0547">Nucleotide-binding</keyword>
<name>A0A974WHH1_9BACT</name>
<dbReference type="Pfam" id="PF00271">
    <property type="entry name" value="Helicase_C"/>
    <property type="match status" value="1"/>
</dbReference>
<dbReference type="CDD" id="cd17921">
    <property type="entry name" value="DEXHc_Ski2"/>
    <property type="match status" value="1"/>
</dbReference>
<dbReference type="GO" id="GO:0005524">
    <property type="term" value="F:ATP binding"/>
    <property type="evidence" value="ECO:0007669"/>
    <property type="project" value="UniProtKB-KW"/>
</dbReference>
<dbReference type="KEGG" id="fuv:JR347_16745"/>
<evidence type="ECO:0000313" key="8">
    <source>
        <dbReference type="EMBL" id="QSE97217.1"/>
    </source>
</evidence>
<organism evidence="8 9">
    <name type="scientific">Fulvivirga lutea</name>
    <dbReference type="NCBI Taxonomy" id="2810512"/>
    <lineage>
        <taxon>Bacteria</taxon>
        <taxon>Pseudomonadati</taxon>
        <taxon>Bacteroidota</taxon>
        <taxon>Cytophagia</taxon>
        <taxon>Cytophagales</taxon>
        <taxon>Fulvivirgaceae</taxon>
        <taxon>Fulvivirga</taxon>
    </lineage>
</organism>
<dbReference type="RefSeq" id="WP_205721730.1">
    <property type="nucleotide sequence ID" value="NZ_CP070608.1"/>
</dbReference>
<protein>
    <submittedName>
        <fullName evidence="8">DEAD/DEAH box helicase</fullName>
    </submittedName>
</protein>
<keyword evidence="9" id="KW-1185">Reference proteome</keyword>
<dbReference type="SUPFAM" id="SSF52540">
    <property type="entry name" value="P-loop containing nucleoside triphosphate hydrolases"/>
    <property type="match status" value="1"/>
</dbReference>
<reference evidence="8" key="1">
    <citation type="submission" date="2021-02" db="EMBL/GenBank/DDBJ databases">
        <title>Fulvivirga sp. S481 isolated from sea water.</title>
        <authorList>
            <person name="Bae S.S."/>
            <person name="Baek K."/>
        </authorList>
    </citation>
    <scope>NUCLEOTIDE SEQUENCE</scope>
    <source>
        <strain evidence="8">S481</strain>
    </source>
</reference>
<dbReference type="InterPro" id="IPR050474">
    <property type="entry name" value="Hel308_SKI2-like"/>
</dbReference>
<evidence type="ECO:0000259" key="7">
    <source>
        <dbReference type="PROSITE" id="PS51194"/>
    </source>
</evidence>
<dbReference type="SMART" id="SM00490">
    <property type="entry name" value="HELICc"/>
    <property type="match status" value="1"/>
</dbReference>
<dbReference type="InterPro" id="IPR027417">
    <property type="entry name" value="P-loop_NTPase"/>
</dbReference>
<feature type="domain" description="Helicase ATP-binding" evidence="6">
    <location>
        <begin position="302"/>
        <end position="484"/>
    </location>
</feature>
<keyword evidence="4" id="KW-0067">ATP-binding</keyword>
<feature type="domain" description="Helicase C-terminal" evidence="7">
    <location>
        <begin position="573"/>
        <end position="743"/>
    </location>
</feature>
<dbReference type="AlphaFoldDB" id="A0A974WHH1"/>
<evidence type="ECO:0000259" key="6">
    <source>
        <dbReference type="PROSITE" id="PS51192"/>
    </source>
</evidence>
<dbReference type="GO" id="GO:0003676">
    <property type="term" value="F:nucleic acid binding"/>
    <property type="evidence" value="ECO:0007669"/>
    <property type="project" value="InterPro"/>
</dbReference>
<dbReference type="PROSITE" id="PS51192">
    <property type="entry name" value="HELICASE_ATP_BIND_1"/>
    <property type="match status" value="1"/>
</dbReference>
<dbReference type="PANTHER" id="PTHR47961">
    <property type="entry name" value="DNA POLYMERASE THETA, PUTATIVE (AFU_ORTHOLOGUE AFUA_1G05260)-RELATED"/>
    <property type="match status" value="1"/>
</dbReference>
<dbReference type="InterPro" id="IPR001650">
    <property type="entry name" value="Helicase_C-like"/>
</dbReference>